<evidence type="ECO:0000313" key="3">
    <source>
        <dbReference type="EMBL" id="OLP75514.1"/>
    </source>
</evidence>
<name>A0A1Q9BXV6_SYMMI</name>
<feature type="chain" id="PRO_5013136218" evidence="2">
    <location>
        <begin position="17"/>
        <end position="86"/>
    </location>
</feature>
<proteinExistence type="predicted"/>
<dbReference type="EMBL" id="LSRX01002432">
    <property type="protein sequence ID" value="OLP75514.1"/>
    <property type="molecule type" value="Genomic_DNA"/>
</dbReference>
<organism evidence="3 4">
    <name type="scientific">Symbiodinium microadriaticum</name>
    <name type="common">Dinoflagellate</name>
    <name type="synonym">Zooxanthella microadriatica</name>
    <dbReference type="NCBI Taxonomy" id="2951"/>
    <lineage>
        <taxon>Eukaryota</taxon>
        <taxon>Sar</taxon>
        <taxon>Alveolata</taxon>
        <taxon>Dinophyceae</taxon>
        <taxon>Suessiales</taxon>
        <taxon>Symbiodiniaceae</taxon>
        <taxon>Symbiodinium</taxon>
    </lineage>
</organism>
<dbReference type="Proteomes" id="UP000186817">
    <property type="component" value="Unassembled WGS sequence"/>
</dbReference>
<evidence type="ECO:0000256" key="2">
    <source>
        <dbReference type="SAM" id="SignalP"/>
    </source>
</evidence>
<comment type="caution">
    <text evidence="3">The sequence shown here is derived from an EMBL/GenBank/DDBJ whole genome shotgun (WGS) entry which is preliminary data.</text>
</comment>
<evidence type="ECO:0000313" key="4">
    <source>
        <dbReference type="Proteomes" id="UP000186817"/>
    </source>
</evidence>
<dbReference type="AlphaFoldDB" id="A0A1Q9BXV6"/>
<accession>A0A1Q9BXV6</accession>
<feature type="signal peptide" evidence="2">
    <location>
        <begin position="1"/>
        <end position="16"/>
    </location>
</feature>
<sequence length="86" mass="9191">MDVLLWLLFAVAATSAAVASLVTWCLVAPRKSLEARMGQRPDLHDSDESEDGGVTMLPGTHTLDSNSRFFLSSAGKTLHLFATCPG</sequence>
<reference evidence="3 4" key="1">
    <citation type="submission" date="2016-02" db="EMBL/GenBank/DDBJ databases">
        <title>Genome analysis of coral dinoflagellate symbionts highlights evolutionary adaptations to a symbiotic lifestyle.</title>
        <authorList>
            <person name="Aranda M."/>
            <person name="Li Y."/>
            <person name="Liew Y.J."/>
            <person name="Baumgarten S."/>
            <person name="Simakov O."/>
            <person name="Wilson M."/>
            <person name="Piel J."/>
            <person name="Ashoor H."/>
            <person name="Bougouffa S."/>
            <person name="Bajic V.B."/>
            <person name="Ryu T."/>
            <person name="Ravasi T."/>
            <person name="Bayer T."/>
            <person name="Micklem G."/>
            <person name="Kim H."/>
            <person name="Bhak J."/>
            <person name="Lajeunesse T.C."/>
            <person name="Voolstra C.R."/>
        </authorList>
    </citation>
    <scope>NUCLEOTIDE SEQUENCE [LARGE SCALE GENOMIC DNA]</scope>
    <source>
        <strain evidence="3 4">CCMP2467</strain>
    </source>
</reference>
<feature type="non-terminal residue" evidence="3">
    <location>
        <position position="86"/>
    </location>
</feature>
<feature type="compositionally biased region" description="Basic and acidic residues" evidence="1">
    <location>
        <begin position="35"/>
        <end position="46"/>
    </location>
</feature>
<keyword evidence="4" id="KW-1185">Reference proteome</keyword>
<feature type="region of interest" description="Disordered" evidence="1">
    <location>
        <begin position="35"/>
        <end position="54"/>
    </location>
</feature>
<keyword evidence="2" id="KW-0732">Signal</keyword>
<dbReference type="OrthoDB" id="442571at2759"/>
<gene>
    <name evidence="3" type="ORF">AK812_SmicGene44672</name>
</gene>
<evidence type="ECO:0000256" key="1">
    <source>
        <dbReference type="SAM" id="MobiDB-lite"/>
    </source>
</evidence>
<protein>
    <submittedName>
        <fullName evidence="3">Uncharacterized protein</fullName>
    </submittedName>
</protein>